<dbReference type="PROSITE" id="PS51257">
    <property type="entry name" value="PROKAR_LIPOPROTEIN"/>
    <property type="match status" value="1"/>
</dbReference>
<reference evidence="1" key="1">
    <citation type="submission" date="2012-05" db="EMBL/GenBank/DDBJ databases">
        <authorList>
            <person name="Krishnakumar V."/>
            <person name="Cheung F."/>
            <person name="Xiao Y."/>
            <person name="Chan A."/>
            <person name="Moskal W.A."/>
            <person name="Town C.D."/>
        </authorList>
    </citation>
    <scope>NUCLEOTIDE SEQUENCE</scope>
</reference>
<evidence type="ECO:0000313" key="1">
    <source>
        <dbReference type="EMBL" id="AFK44047.1"/>
    </source>
</evidence>
<protein>
    <submittedName>
        <fullName evidence="1">Uncharacterized protein</fullName>
    </submittedName>
</protein>
<dbReference type="EMBL" id="BT144253">
    <property type="protein sequence ID" value="AFK44047.1"/>
    <property type="molecule type" value="mRNA"/>
</dbReference>
<proteinExistence type="evidence at transcript level"/>
<sequence length="34" mass="3882">MASRERSISGSNKNYHLQTCSLCSCGFLIYIRDK</sequence>
<name>I3SUV5_MEDTR</name>
<accession>I3SUV5</accession>
<dbReference type="AlphaFoldDB" id="I3SUV5"/>
<organism evidence="1">
    <name type="scientific">Medicago truncatula</name>
    <name type="common">Barrel medic</name>
    <name type="synonym">Medicago tribuloides</name>
    <dbReference type="NCBI Taxonomy" id="3880"/>
    <lineage>
        <taxon>Eukaryota</taxon>
        <taxon>Viridiplantae</taxon>
        <taxon>Streptophyta</taxon>
        <taxon>Embryophyta</taxon>
        <taxon>Tracheophyta</taxon>
        <taxon>Spermatophyta</taxon>
        <taxon>Magnoliopsida</taxon>
        <taxon>eudicotyledons</taxon>
        <taxon>Gunneridae</taxon>
        <taxon>Pentapetalae</taxon>
        <taxon>rosids</taxon>
        <taxon>fabids</taxon>
        <taxon>Fabales</taxon>
        <taxon>Fabaceae</taxon>
        <taxon>Papilionoideae</taxon>
        <taxon>50 kb inversion clade</taxon>
        <taxon>NPAAA clade</taxon>
        <taxon>Hologalegina</taxon>
        <taxon>IRL clade</taxon>
        <taxon>Trifolieae</taxon>
        <taxon>Medicago</taxon>
    </lineage>
</organism>